<name>A0A2P5FDA1_TREOI</name>
<evidence type="ECO:0000256" key="3">
    <source>
        <dbReference type="ARBA" id="ARBA00023125"/>
    </source>
</evidence>
<dbReference type="STRING" id="63057.A0A2P5FDA1"/>
<dbReference type="InterPro" id="IPR009057">
    <property type="entry name" value="Homeodomain-like_sf"/>
</dbReference>
<keyword evidence="2" id="KW-0805">Transcription regulation</keyword>
<evidence type="ECO:0000256" key="5">
    <source>
        <dbReference type="ARBA" id="ARBA00023242"/>
    </source>
</evidence>
<evidence type="ECO:0000259" key="7">
    <source>
        <dbReference type="PROSITE" id="PS50090"/>
    </source>
</evidence>
<proteinExistence type="predicted"/>
<feature type="region of interest" description="Disordered" evidence="6">
    <location>
        <begin position="1"/>
        <end position="46"/>
    </location>
</feature>
<dbReference type="Gene3D" id="1.10.10.60">
    <property type="entry name" value="Homeodomain-like"/>
    <property type="match status" value="1"/>
</dbReference>
<keyword evidence="11" id="KW-1185">Reference proteome</keyword>
<dbReference type="InterPro" id="IPR007526">
    <property type="entry name" value="SWIRM"/>
</dbReference>
<keyword evidence="1" id="KW-0217">Developmental protein</keyword>
<evidence type="ECO:0000256" key="4">
    <source>
        <dbReference type="ARBA" id="ARBA00023163"/>
    </source>
</evidence>
<evidence type="ECO:0000259" key="9">
    <source>
        <dbReference type="PROSITE" id="PS51293"/>
    </source>
</evidence>
<feature type="compositionally biased region" description="Basic and acidic residues" evidence="6">
    <location>
        <begin position="37"/>
        <end position="46"/>
    </location>
</feature>
<dbReference type="InterPro" id="IPR032451">
    <property type="entry name" value="SMARCC_C"/>
</dbReference>
<evidence type="ECO:0000256" key="1">
    <source>
        <dbReference type="ARBA" id="ARBA00022473"/>
    </source>
</evidence>
<evidence type="ECO:0000256" key="2">
    <source>
        <dbReference type="ARBA" id="ARBA00023015"/>
    </source>
</evidence>
<dbReference type="PROSITE" id="PS50090">
    <property type="entry name" value="MYB_LIKE"/>
    <property type="match status" value="1"/>
</dbReference>
<dbReference type="GO" id="GO:0003677">
    <property type="term" value="F:DNA binding"/>
    <property type="evidence" value="ECO:0007669"/>
    <property type="project" value="UniProtKB-KW"/>
</dbReference>
<dbReference type="Pfam" id="PF00249">
    <property type="entry name" value="Myb_DNA-binding"/>
    <property type="match status" value="1"/>
</dbReference>
<dbReference type="Gene3D" id="1.10.10.10">
    <property type="entry name" value="Winged helix-like DNA-binding domain superfamily/Winged helix DNA-binding domain"/>
    <property type="match status" value="1"/>
</dbReference>
<protein>
    <submittedName>
        <fullName evidence="10">Otx2 transcription factor</fullName>
    </submittedName>
</protein>
<dbReference type="EMBL" id="JXTC01000043">
    <property type="protein sequence ID" value="PON95726.1"/>
    <property type="molecule type" value="Genomic_DNA"/>
</dbReference>
<dbReference type="CDD" id="cd00167">
    <property type="entry name" value="SANT"/>
    <property type="match status" value="1"/>
</dbReference>
<dbReference type="InterPro" id="IPR017884">
    <property type="entry name" value="SANT_dom"/>
</dbReference>
<feature type="domain" description="Myb-like" evidence="7">
    <location>
        <begin position="282"/>
        <end position="316"/>
    </location>
</feature>
<dbReference type="Proteomes" id="UP000237000">
    <property type="component" value="Unassembled WGS sequence"/>
</dbReference>
<feature type="compositionally biased region" description="Polar residues" evidence="6">
    <location>
        <begin position="351"/>
        <end position="363"/>
    </location>
</feature>
<dbReference type="InParanoid" id="A0A2P5FDA1"/>
<dbReference type="PANTHER" id="PTHR12802">
    <property type="entry name" value="SWI/SNF COMPLEX-RELATED"/>
    <property type="match status" value="1"/>
</dbReference>
<keyword evidence="5" id="KW-0539">Nucleus</keyword>
<dbReference type="PROSITE" id="PS50934">
    <property type="entry name" value="SWIRM"/>
    <property type="match status" value="1"/>
</dbReference>
<feature type="compositionally biased region" description="Basic and acidic residues" evidence="6">
    <location>
        <begin position="1"/>
        <end position="11"/>
    </location>
</feature>
<feature type="domain" description="SANT" evidence="9">
    <location>
        <begin position="277"/>
        <end position="328"/>
    </location>
</feature>
<keyword evidence="3" id="KW-0238">DNA-binding</keyword>
<dbReference type="SMART" id="SM00717">
    <property type="entry name" value="SANT"/>
    <property type="match status" value="1"/>
</dbReference>
<accession>A0A2P5FDA1</accession>
<dbReference type="GO" id="GO:0005634">
    <property type="term" value="C:nucleus"/>
    <property type="evidence" value="ECO:0007669"/>
    <property type="project" value="UniProtKB-ARBA"/>
</dbReference>
<dbReference type="FunCoup" id="A0A2P5FDA1">
    <property type="interactions" value="387"/>
</dbReference>
<comment type="caution">
    <text evidence="10">The sequence shown here is derived from an EMBL/GenBank/DDBJ whole genome shotgun (WGS) entry which is preliminary data.</text>
</comment>
<dbReference type="Pfam" id="PF16495">
    <property type="entry name" value="SWIRM-assoc_1"/>
    <property type="match status" value="1"/>
</dbReference>
<feature type="domain" description="SWIRM" evidence="8">
    <location>
        <begin position="52"/>
        <end position="149"/>
    </location>
</feature>
<gene>
    <name evidence="10" type="ORF">TorRG33x02_085550</name>
</gene>
<evidence type="ECO:0000313" key="10">
    <source>
        <dbReference type="EMBL" id="PON95726.1"/>
    </source>
</evidence>
<evidence type="ECO:0000256" key="6">
    <source>
        <dbReference type="SAM" id="MobiDB-lite"/>
    </source>
</evidence>
<dbReference type="InterPro" id="IPR036388">
    <property type="entry name" value="WH-like_DNA-bd_sf"/>
</dbReference>
<reference evidence="11" key="1">
    <citation type="submission" date="2016-06" db="EMBL/GenBank/DDBJ databases">
        <title>Parallel loss of symbiosis genes in relatives of nitrogen-fixing non-legume Parasponia.</title>
        <authorList>
            <person name="Van Velzen R."/>
            <person name="Holmer R."/>
            <person name="Bu F."/>
            <person name="Rutten L."/>
            <person name="Van Zeijl A."/>
            <person name="Liu W."/>
            <person name="Santuari L."/>
            <person name="Cao Q."/>
            <person name="Sharma T."/>
            <person name="Shen D."/>
            <person name="Roswanjaya Y."/>
            <person name="Wardhani T."/>
            <person name="Kalhor M.S."/>
            <person name="Jansen J."/>
            <person name="Van den Hoogen J."/>
            <person name="Gungor B."/>
            <person name="Hartog M."/>
            <person name="Hontelez J."/>
            <person name="Verver J."/>
            <person name="Yang W.-C."/>
            <person name="Schijlen E."/>
            <person name="Repin R."/>
            <person name="Schilthuizen M."/>
            <person name="Schranz E."/>
            <person name="Heidstra R."/>
            <person name="Miyata K."/>
            <person name="Fedorova E."/>
            <person name="Kohlen W."/>
            <person name="Bisseling T."/>
            <person name="Smit S."/>
            <person name="Geurts R."/>
        </authorList>
    </citation>
    <scope>NUCLEOTIDE SEQUENCE [LARGE SCALE GENOMIC DNA]</scope>
    <source>
        <strain evidence="11">cv. RG33-2</strain>
    </source>
</reference>
<dbReference type="Pfam" id="PF04433">
    <property type="entry name" value="SWIRM"/>
    <property type="match status" value="1"/>
</dbReference>
<dbReference type="PANTHER" id="PTHR12802:SF140">
    <property type="entry name" value="SWI_SNF COMPLEX SUBUNIT SWI3A"/>
    <property type="match status" value="1"/>
</dbReference>
<dbReference type="FunFam" id="1.10.10.10:FF:000020">
    <property type="entry name" value="SWI/SNF complex subunit SMARCC2 isoform c"/>
    <property type="match status" value="1"/>
</dbReference>
<keyword evidence="4" id="KW-0804">Transcription</keyword>
<dbReference type="PROSITE" id="PS51293">
    <property type="entry name" value="SANT"/>
    <property type="match status" value="1"/>
</dbReference>
<evidence type="ECO:0000259" key="8">
    <source>
        <dbReference type="PROSITE" id="PS50934"/>
    </source>
</evidence>
<dbReference type="AlphaFoldDB" id="A0A2P5FDA1"/>
<organism evidence="10 11">
    <name type="scientific">Trema orientale</name>
    <name type="common">Charcoal tree</name>
    <name type="synonym">Celtis orientalis</name>
    <dbReference type="NCBI Taxonomy" id="63057"/>
    <lineage>
        <taxon>Eukaryota</taxon>
        <taxon>Viridiplantae</taxon>
        <taxon>Streptophyta</taxon>
        <taxon>Embryophyta</taxon>
        <taxon>Tracheophyta</taxon>
        <taxon>Spermatophyta</taxon>
        <taxon>Magnoliopsida</taxon>
        <taxon>eudicotyledons</taxon>
        <taxon>Gunneridae</taxon>
        <taxon>Pentapetalae</taxon>
        <taxon>rosids</taxon>
        <taxon>fabids</taxon>
        <taxon>Rosales</taxon>
        <taxon>Cannabaceae</taxon>
        <taxon>Trema</taxon>
    </lineage>
</organism>
<dbReference type="InterPro" id="IPR001005">
    <property type="entry name" value="SANT/Myb"/>
</dbReference>
<dbReference type="SUPFAM" id="SSF46689">
    <property type="entry name" value="Homeodomain-like"/>
    <property type="match status" value="2"/>
</dbReference>
<feature type="region of interest" description="Disordered" evidence="6">
    <location>
        <begin position="351"/>
        <end position="387"/>
    </location>
</feature>
<evidence type="ECO:0000313" key="11">
    <source>
        <dbReference type="Proteomes" id="UP000237000"/>
    </source>
</evidence>
<sequence length="593" mass="65961">MEQDEPDKADVEDVLPPERSTWGFTPFQDMELPQQHSDPHQTRPEQPELDLYTIPSHSSWFLWDEIHETERVALKEFFDGSSFSRTPKIYKEYRDFIINKYREEPSRRLTFTEVRKSLVGDVNLLHRVFSFLEKWGLINFGAPSGGGGDGDGSEVLGEEGSNKVRFEEGVPNGIRVVATPNSIKPISAQATSGNKVEPVDSGVKLPPLASYSDLFADLMKQKELVCGNCGDRCGSGHYKYTKGDFLICTKCFKNGTYGENKSVDDYKFIECIQDTGNHEAVWTESETLLLLESVLKYGDDWELVAQNVPTKTKPDCIAKLIELPLGEILGPATHRKGNSNDLNGNLNISKQTQSTSSEIQATVKSEDQHVEKTNESEQNGDAVEHGPPLKRQCIASLSSPAGSLMEQVALLSTMVGPHITAAAAEAAVTSLCEENSFSKEIFYGGDDDSDGPQTLIADAEAKRVLEVEDSEMEGGHTRSDNQDKSFEKDDIPLTLRIRTSVATALGAAAARAKLLADQEEKEIEHLVATIIGTEMKKLHCKIKHFDDLEVIMKKKYAEMEEIEYILLAERISVLQKAFKDGIPRWKDHPFVKS</sequence>
<dbReference type="OrthoDB" id="118550at2759"/>
<feature type="compositionally biased region" description="Basic and acidic residues" evidence="6">
    <location>
        <begin position="364"/>
        <end position="375"/>
    </location>
</feature>